<reference evidence="4" key="1">
    <citation type="submission" date="2020-10" db="EMBL/GenBank/DDBJ databases">
        <title>Bacterium isolated from coastal waters sediment.</title>
        <authorList>
            <person name="Chen R.-J."/>
            <person name="Lu D.-C."/>
            <person name="Zhu K.-L."/>
            <person name="Du Z.-J."/>
        </authorList>
    </citation>
    <scope>NUCLEOTIDE SEQUENCE</scope>
    <source>
        <strain evidence="4">N1Y112</strain>
    </source>
</reference>
<proteinExistence type="inferred from homology"/>
<dbReference type="PANTHER" id="PTHR11092">
    <property type="entry name" value="SUGAR NUCLEOTIDE EPIMERASE RELATED"/>
    <property type="match status" value="1"/>
</dbReference>
<dbReference type="RefSeq" id="WP_193952261.1">
    <property type="nucleotide sequence ID" value="NZ_JADEYS010000004.1"/>
</dbReference>
<evidence type="ECO:0000313" key="5">
    <source>
        <dbReference type="Proteomes" id="UP000640333"/>
    </source>
</evidence>
<evidence type="ECO:0000259" key="2">
    <source>
        <dbReference type="Pfam" id="PF01370"/>
    </source>
</evidence>
<dbReference type="SUPFAM" id="SSF51735">
    <property type="entry name" value="NAD(P)-binding Rossmann-fold domains"/>
    <property type="match status" value="1"/>
</dbReference>
<name>A0A8J7F9J1_9GAMM</name>
<dbReference type="Pfam" id="PF08338">
    <property type="entry name" value="DUF1731"/>
    <property type="match status" value="1"/>
</dbReference>
<dbReference type="InterPro" id="IPR013549">
    <property type="entry name" value="DUF1731"/>
</dbReference>
<dbReference type="InterPro" id="IPR001509">
    <property type="entry name" value="Epimerase_deHydtase"/>
</dbReference>
<feature type="domain" description="NAD-dependent epimerase/dehydratase" evidence="2">
    <location>
        <begin position="3"/>
        <end position="221"/>
    </location>
</feature>
<evidence type="ECO:0000259" key="3">
    <source>
        <dbReference type="Pfam" id="PF08338"/>
    </source>
</evidence>
<dbReference type="PANTHER" id="PTHR11092:SF0">
    <property type="entry name" value="EPIMERASE FAMILY PROTEIN SDR39U1"/>
    <property type="match status" value="1"/>
</dbReference>
<dbReference type="Gene3D" id="3.40.50.720">
    <property type="entry name" value="NAD(P)-binding Rossmann-like Domain"/>
    <property type="match status" value="1"/>
</dbReference>
<organism evidence="4 5">
    <name type="scientific">Pontibacterium sinense</name>
    <dbReference type="NCBI Taxonomy" id="2781979"/>
    <lineage>
        <taxon>Bacteria</taxon>
        <taxon>Pseudomonadati</taxon>
        <taxon>Pseudomonadota</taxon>
        <taxon>Gammaproteobacteria</taxon>
        <taxon>Oceanospirillales</taxon>
        <taxon>Oceanospirillaceae</taxon>
        <taxon>Pontibacterium</taxon>
    </lineage>
</organism>
<dbReference type="EMBL" id="JADEYS010000004">
    <property type="protein sequence ID" value="MBE9396707.1"/>
    <property type="molecule type" value="Genomic_DNA"/>
</dbReference>
<dbReference type="InterPro" id="IPR010099">
    <property type="entry name" value="SDR39U1"/>
</dbReference>
<evidence type="ECO:0000256" key="1">
    <source>
        <dbReference type="ARBA" id="ARBA00009353"/>
    </source>
</evidence>
<dbReference type="InterPro" id="IPR036291">
    <property type="entry name" value="NAD(P)-bd_dom_sf"/>
</dbReference>
<dbReference type="AlphaFoldDB" id="A0A8J7F9J1"/>
<dbReference type="Pfam" id="PF01370">
    <property type="entry name" value="Epimerase"/>
    <property type="match status" value="1"/>
</dbReference>
<feature type="domain" description="DUF1731" evidence="3">
    <location>
        <begin position="250"/>
        <end position="295"/>
    </location>
</feature>
<sequence>MNVLITGGTGFIGQAFIKWRQPHGVNFTCITRNPKKAHKLFGGSVRAVTSLMEVDGEKFDAVINLCGEPIADRRWSEKRKQLLRYSRLTMTHALVDWMAMSDNKPGVFISGSAIGYYGTHASDDLLVEASAVRQGFTHSLCADWEEEAMRAADLGVRVCLLRTGVVLGNGGALKKMLPAFRMGLGGPIGHGKQWMSWIHLQDELRAIDFLLRHQTLQGAFNLTAPEASQNRSFAQSLGQALKRPAKLPLPPFVIELMLGDGAELLLEGQRVYPQRLMQAGFEFKYPELDEALADIF</sequence>
<accession>A0A8J7F9J1</accession>
<comment type="caution">
    <text evidence="4">The sequence shown here is derived from an EMBL/GenBank/DDBJ whole genome shotgun (WGS) entry which is preliminary data.</text>
</comment>
<comment type="similarity">
    <text evidence="1">Belongs to the NAD(P)-dependent epimerase/dehydratase family. SDR39U1 subfamily.</text>
</comment>
<dbReference type="CDD" id="cd05242">
    <property type="entry name" value="SDR_a8"/>
    <property type="match status" value="1"/>
</dbReference>
<dbReference type="NCBIfam" id="TIGR01777">
    <property type="entry name" value="yfcH"/>
    <property type="match status" value="1"/>
</dbReference>
<protein>
    <submittedName>
        <fullName evidence="4">TIGR01777 family protein</fullName>
    </submittedName>
</protein>
<evidence type="ECO:0000313" key="4">
    <source>
        <dbReference type="EMBL" id="MBE9396707.1"/>
    </source>
</evidence>
<gene>
    <name evidence="4" type="ORF">IOQ59_05460</name>
</gene>
<dbReference type="Proteomes" id="UP000640333">
    <property type="component" value="Unassembled WGS sequence"/>
</dbReference>
<keyword evidence="5" id="KW-1185">Reference proteome</keyword>